<accession>A0AAP6XZC6</accession>
<evidence type="ECO:0000313" key="2">
    <source>
        <dbReference type="Proteomes" id="UP000549590"/>
    </source>
</evidence>
<dbReference type="Proteomes" id="UP000549590">
    <property type="component" value="Unassembled WGS sequence"/>
</dbReference>
<name>A0AAP6XZC6_9GAMM</name>
<protein>
    <submittedName>
        <fullName evidence="1">Uncharacterized protein</fullName>
    </submittedName>
</protein>
<dbReference type="EMBL" id="JABBYB010000003">
    <property type="protein sequence ID" value="NMP02131.1"/>
    <property type="molecule type" value="Genomic_DNA"/>
</dbReference>
<reference evidence="1 2" key="1">
    <citation type="submission" date="2020-04" db="EMBL/GenBank/DDBJ databases">
        <title>Genome sequencing and assembly of Pseudoalteromonas arctica.</title>
        <authorList>
            <person name="Cook G.M."/>
        </authorList>
    </citation>
    <scope>NUCLEOTIDE SEQUENCE [LARGE SCALE GENOMIC DNA]</scope>
    <source>
        <strain evidence="1 2">NEC-BIFX-2020_001</strain>
    </source>
</reference>
<comment type="caution">
    <text evidence="1">The sequence shown here is derived from an EMBL/GenBank/DDBJ whole genome shotgun (WGS) entry which is preliminary data.</text>
</comment>
<dbReference type="AlphaFoldDB" id="A0AAP6XZC6"/>
<proteinExistence type="predicted"/>
<organism evidence="1 2">
    <name type="scientific">Pseudoalteromonas arctica</name>
    <dbReference type="NCBI Taxonomy" id="394751"/>
    <lineage>
        <taxon>Bacteria</taxon>
        <taxon>Pseudomonadati</taxon>
        <taxon>Pseudomonadota</taxon>
        <taxon>Gammaproteobacteria</taxon>
        <taxon>Alteromonadales</taxon>
        <taxon>Pseudoalteromonadaceae</taxon>
        <taxon>Pseudoalteromonas</taxon>
    </lineage>
</organism>
<sequence>MFDLNSLKGKVLIAVSLSHIHEKVHQAWQDKSNEGFLICYEITLEFEDGKTYLIKPCEVDAIGYYPSLGLSIEPVERTELLYPFNISKLPSRICDIVESDHLGEDVVNQFTLTFDNGKNFVIRHVYPPMTMGIRVG</sequence>
<gene>
    <name evidence="1" type="ORF">HHE94_05310</name>
</gene>
<evidence type="ECO:0000313" key="1">
    <source>
        <dbReference type="EMBL" id="NMP02131.1"/>
    </source>
</evidence>
<dbReference type="RefSeq" id="WP_169043934.1">
    <property type="nucleotide sequence ID" value="NZ_JABBYB010000003.1"/>
</dbReference>